<organism evidence="2 3">
    <name type="scientific">Psittacicella melopsittaci</name>
    <dbReference type="NCBI Taxonomy" id="2028576"/>
    <lineage>
        <taxon>Bacteria</taxon>
        <taxon>Pseudomonadati</taxon>
        <taxon>Pseudomonadota</taxon>
        <taxon>Gammaproteobacteria</taxon>
        <taxon>Pasteurellales</taxon>
        <taxon>Psittacicellaceae</taxon>
        <taxon>Psittacicella</taxon>
    </lineage>
</organism>
<protein>
    <recommendedName>
        <fullName evidence="4">Lipoprotein</fullName>
    </recommendedName>
</protein>
<dbReference type="PROSITE" id="PS51257">
    <property type="entry name" value="PROKAR_LIPOPROTEIN"/>
    <property type="match status" value="1"/>
</dbReference>
<comment type="caution">
    <text evidence="2">The sequence shown here is derived from an EMBL/GenBank/DDBJ whole genome shotgun (WGS) entry which is preliminary data.</text>
</comment>
<dbReference type="Proteomes" id="UP000266258">
    <property type="component" value="Unassembled WGS sequence"/>
</dbReference>
<feature type="chain" id="PRO_5017354553" description="Lipoprotein" evidence="1">
    <location>
        <begin position="29"/>
        <end position="157"/>
    </location>
</feature>
<dbReference type="EMBL" id="NRJH01000011">
    <property type="protein sequence ID" value="RIY33693.1"/>
    <property type="molecule type" value="Genomic_DNA"/>
</dbReference>
<accession>A0A3A1Y612</accession>
<dbReference type="RefSeq" id="WP_119496420.1">
    <property type="nucleotide sequence ID" value="NZ_NRJH01000011.1"/>
</dbReference>
<name>A0A3A1Y612_9GAMM</name>
<evidence type="ECO:0008006" key="4">
    <source>
        <dbReference type="Google" id="ProtNLM"/>
    </source>
</evidence>
<keyword evidence="3" id="KW-1185">Reference proteome</keyword>
<gene>
    <name evidence="2" type="ORF">CJP74_01025</name>
</gene>
<dbReference type="OrthoDB" id="5677490at2"/>
<evidence type="ECO:0000313" key="3">
    <source>
        <dbReference type="Proteomes" id="UP000266258"/>
    </source>
</evidence>
<keyword evidence="1" id="KW-0732">Signal</keyword>
<proteinExistence type="predicted"/>
<evidence type="ECO:0000256" key="1">
    <source>
        <dbReference type="SAM" id="SignalP"/>
    </source>
</evidence>
<sequence length="157" mass="17860">MRNLYKSYKHIWQIVCIGFLSVLLTSCAGGVAKSTAENLLNEQNYAVVHDYNNDRYYAVSSPDIYGYVEMRVSEQEQVKMQDIASGKYSNAELEKIVMGKDFYLVRNAAVLQLAANYYNNGQVEKAKEILGYFNYAISIRSQKGFFASLNNPIPIIR</sequence>
<evidence type="ECO:0000313" key="2">
    <source>
        <dbReference type="EMBL" id="RIY33693.1"/>
    </source>
</evidence>
<feature type="signal peptide" evidence="1">
    <location>
        <begin position="1"/>
        <end position="28"/>
    </location>
</feature>
<reference evidence="2 3" key="1">
    <citation type="submission" date="2017-08" db="EMBL/GenBank/DDBJ databases">
        <title>Reclassification of Bisgaard taxon 37 and 44.</title>
        <authorList>
            <person name="Christensen H."/>
        </authorList>
    </citation>
    <scope>NUCLEOTIDE SEQUENCE [LARGE SCALE GENOMIC DNA]</scope>
    <source>
        <strain evidence="2 3">B96_4</strain>
    </source>
</reference>
<dbReference type="AlphaFoldDB" id="A0A3A1Y612"/>